<dbReference type="PANTHER" id="PTHR11010">
    <property type="entry name" value="PROTEASE S28 PRO-X CARBOXYPEPTIDASE-RELATED"/>
    <property type="match status" value="1"/>
</dbReference>
<keyword evidence="3" id="KW-0732">Signal</keyword>
<dbReference type="Pfam" id="PF05577">
    <property type="entry name" value="Peptidase_S28"/>
    <property type="match status" value="1"/>
</dbReference>
<sequence>MKNCYSITNEQIIENCKSIKFFKQKVDNFNYDSNQQNFFQHRYIMDDKYFKGKGSPIMFCTGYEADIVSLCHENFINGKINYKVYELELMNSLILMPFIITLQQKFFYTNKLRMPIMFFAWQLSEKHGALVVFAEHRYFGESLPFGNQSHIYPNHNYLQLDQVLKDYANLVKFIKNAENSPVIAFGGSYGGMLAAWFRIKYPHLVEGSLASSAPVSQEDCYDYGRILTDVLRNTDQECPLVVSKVWNVINKMSKSQNGLDKLGKTFKICGKISPDEIPYLKRLIEDAVIFIVQSNYHHETNIVKPLPALPVKVFCNRVINSLTSDNLEDDDNILNSVSNGIQLFYNYTGETKCIENEYSRDALSMEILVTFHSNGCKERFFTYCFNGKTDLFEESQTSFEDYYDSCKSRLNITPVKDSYQTTYAFTHDEYKSFSNIIFSNGCNLN</sequence>
<dbReference type="Gene3D" id="3.40.50.1820">
    <property type="entry name" value="alpha/beta hydrolase"/>
    <property type="match status" value="1"/>
</dbReference>
<dbReference type="PANTHER" id="PTHR11010:SF38">
    <property type="entry name" value="LYSOSOMAL PRO-X CARBOXYPEPTIDASE"/>
    <property type="match status" value="1"/>
</dbReference>
<evidence type="ECO:0000256" key="3">
    <source>
        <dbReference type="ARBA" id="ARBA00022729"/>
    </source>
</evidence>
<dbReference type="STRING" id="10195.A0A3M7RGM4"/>
<dbReference type="InterPro" id="IPR008758">
    <property type="entry name" value="Peptidase_S28"/>
</dbReference>
<evidence type="ECO:0000256" key="5">
    <source>
        <dbReference type="ARBA" id="ARBA00023180"/>
    </source>
</evidence>
<keyword evidence="7" id="KW-1185">Reference proteome</keyword>
<dbReference type="Proteomes" id="UP000276133">
    <property type="component" value="Unassembled WGS sequence"/>
</dbReference>
<dbReference type="AlphaFoldDB" id="A0A3M7RGM4"/>
<dbReference type="OrthoDB" id="2130629at2759"/>
<reference evidence="6 7" key="1">
    <citation type="journal article" date="2018" name="Sci. Rep.">
        <title>Genomic signatures of local adaptation to the degree of environmental predictability in rotifers.</title>
        <authorList>
            <person name="Franch-Gras L."/>
            <person name="Hahn C."/>
            <person name="Garcia-Roger E.M."/>
            <person name="Carmona M.J."/>
            <person name="Serra M."/>
            <person name="Gomez A."/>
        </authorList>
    </citation>
    <scope>NUCLEOTIDE SEQUENCE [LARGE SCALE GENOMIC DNA]</scope>
    <source>
        <strain evidence="6">HYR1</strain>
    </source>
</reference>
<name>A0A3M7RGM4_BRAPC</name>
<comment type="caution">
    <text evidence="6">The sequence shown here is derived from an EMBL/GenBank/DDBJ whole genome shotgun (WGS) entry which is preliminary data.</text>
</comment>
<organism evidence="6 7">
    <name type="scientific">Brachionus plicatilis</name>
    <name type="common">Marine rotifer</name>
    <name type="synonym">Brachionus muelleri</name>
    <dbReference type="NCBI Taxonomy" id="10195"/>
    <lineage>
        <taxon>Eukaryota</taxon>
        <taxon>Metazoa</taxon>
        <taxon>Spiralia</taxon>
        <taxon>Gnathifera</taxon>
        <taxon>Rotifera</taxon>
        <taxon>Eurotatoria</taxon>
        <taxon>Monogononta</taxon>
        <taxon>Pseudotrocha</taxon>
        <taxon>Ploima</taxon>
        <taxon>Brachionidae</taxon>
        <taxon>Brachionus</taxon>
    </lineage>
</organism>
<dbReference type="EMBL" id="REGN01003407">
    <property type="protein sequence ID" value="RNA22743.1"/>
    <property type="molecule type" value="Genomic_DNA"/>
</dbReference>
<dbReference type="InterPro" id="IPR029058">
    <property type="entry name" value="AB_hydrolase_fold"/>
</dbReference>
<evidence type="ECO:0000256" key="2">
    <source>
        <dbReference type="ARBA" id="ARBA00022670"/>
    </source>
</evidence>
<evidence type="ECO:0000313" key="7">
    <source>
        <dbReference type="Proteomes" id="UP000276133"/>
    </source>
</evidence>
<keyword evidence="5" id="KW-0325">Glycoprotein</keyword>
<evidence type="ECO:0000256" key="4">
    <source>
        <dbReference type="ARBA" id="ARBA00022801"/>
    </source>
</evidence>
<proteinExistence type="inferred from homology"/>
<dbReference type="GO" id="GO:0006508">
    <property type="term" value="P:proteolysis"/>
    <property type="evidence" value="ECO:0007669"/>
    <property type="project" value="UniProtKB-KW"/>
</dbReference>
<keyword evidence="4" id="KW-0378">Hydrolase</keyword>
<keyword evidence="6" id="KW-0121">Carboxypeptidase</keyword>
<dbReference type="GO" id="GO:0070008">
    <property type="term" value="F:serine-type exopeptidase activity"/>
    <property type="evidence" value="ECO:0007669"/>
    <property type="project" value="InterPro"/>
</dbReference>
<protein>
    <submittedName>
        <fullName evidence="6">Lysosomal Pro-X carboxypeptidase isoform X1</fullName>
    </submittedName>
</protein>
<keyword evidence="2" id="KW-0645">Protease</keyword>
<comment type="similarity">
    <text evidence="1">Belongs to the peptidase S28 family.</text>
</comment>
<dbReference type="GO" id="GO:0004180">
    <property type="term" value="F:carboxypeptidase activity"/>
    <property type="evidence" value="ECO:0007669"/>
    <property type="project" value="UniProtKB-KW"/>
</dbReference>
<accession>A0A3M7RGM4</accession>
<dbReference type="SUPFAM" id="SSF53474">
    <property type="entry name" value="alpha/beta-Hydrolases"/>
    <property type="match status" value="1"/>
</dbReference>
<dbReference type="GO" id="GO:0008239">
    <property type="term" value="F:dipeptidyl-peptidase activity"/>
    <property type="evidence" value="ECO:0007669"/>
    <property type="project" value="TreeGrafter"/>
</dbReference>
<evidence type="ECO:0000256" key="1">
    <source>
        <dbReference type="ARBA" id="ARBA00011079"/>
    </source>
</evidence>
<evidence type="ECO:0000313" key="6">
    <source>
        <dbReference type="EMBL" id="RNA22743.1"/>
    </source>
</evidence>
<gene>
    <name evidence="6" type="ORF">BpHYR1_036238</name>
</gene>